<comment type="caution">
    <text evidence="3">The sequence shown here is derived from an EMBL/GenBank/DDBJ whole genome shotgun (WGS) entry which is preliminary data.</text>
</comment>
<dbReference type="Proteomes" id="UP000447545">
    <property type="component" value="Unassembled WGS sequence"/>
</dbReference>
<gene>
    <name evidence="3" type="ORF">F1003_03620</name>
</gene>
<protein>
    <recommendedName>
        <fullName evidence="2">Signal transduction histidine kinase internal region domain-containing protein</fullName>
    </recommendedName>
</protein>
<proteinExistence type="predicted"/>
<evidence type="ECO:0000256" key="1">
    <source>
        <dbReference type="SAM" id="Phobius"/>
    </source>
</evidence>
<name>A0A7K1GA43_9FLAO</name>
<dbReference type="InterPro" id="IPR050640">
    <property type="entry name" value="Bact_2-comp_sensor_kinase"/>
</dbReference>
<dbReference type="RefSeq" id="WP_155087851.1">
    <property type="nucleotide sequence ID" value="NZ_WJYA01000003.1"/>
</dbReference>
<keyword evidence="1" id="KW-0812">Transmembrane</keyword>
<feature type="transmembrane region" description="Helical" evidence="1">
    <location>
        <begin position="77"/>
        <end position="100"/>
    </location>
</feature>
<keyword evidence="1" id="KW-0472">Membrane</keyword>
<dbReference type="InterPro" id="IPR036890">
    <property type="entry name" value="HATPase_C_sf"/>
</dbReference>
<organism evidence="3 4">
    <name type="scientific">Winogradskyella ouciana</name>
    <dbReference type="NCBI Taxonomy" id="2608631"/>
    <lineage>
        <taxon>Bacteria</taxon>
        <taxon>Pseudomonadati</taxon>
        <taxon>Bacteroidota</taxon>
        <taxon>Flavobacteriia</taxon>
        <taxon>Flavobacteriales</taxon>
        <taxon>Flavobacteriaceae</taxon>
        <taxon>Winogradskyella</taxon>
    </lineage>
</organism>
<evidence type="ECO:0000259" key="2">
    <source>
        <dbReference type="Pfam" id="PF06580"/>
    </source>
</evidence>
<dbReference type="PANTHER" id="PTHR34220">
    <property type="entry name" value="SENSOR HISTIDINE KINASE YPDA"/>
    <property type="match status" value="1"/>
</dbReference>
<reference evidence="3 4" key="1">
    <citation type="submission" date="2019-11" db="EMBL/GenBank/DDBJ databases">
        <title>Winogradskyella ouciana sp. nov., isolated from the hadal seawater of the Mariana Trench.</title>
        <authorList>
            <person name="Liu R."/>
        </authorList>
    </citation>
    <scope>NUCLEOTIDE SEQUENCE [LARGE SCALE GENOMIC DNA]</scope>
    <source>
        <strain evidence="3 4">ZXX205</strain>
    </source>
</reference>
<dbReference type="EMBL" id="WJYA01000003">
    <property type="protein sequence ID" value="MTE26013.1"/>
    <property type="molecule type" value="Genomic_DNA"/>
</dbReference>
<dbReference type="PANTHER" id="PTHR34220:SF7">
    <property type="entry name" value="SENSOR HISTIDINE KINASE YPDA"/>
    <property type="match status" value="1"/>
</dbReference>
<sequence>MNYLIDNGLLKNRIFRHVLYWVAFNLFFGFIWGTYDCNFSKSIIIELSLLPSRILLVYMTLYYLIPKLVLKKKIVSFLISYCVLLVFITIFIQKPILWYVVRPYYLIDWKEEDYLSVISVANTLFDINRAAIIPLIVAFYRIYYTNQKKLLILEKDKLKSELTQLKNQIHPHFLFNTLNNLYSLILKKSDKAEGAILKLSDLMRYMLYETNLTKVELNKEINYLENYISLEKLRLEESNNINFTSNVDREYKIAPFILIPFIENVFKHGVTDYRNNEPYISIIAKNNMLTLHTVNDKRIKDDEDNGVGLENVKKRLGLLYKDKYSLEKRETDSQYEIILKLNLN</sequence>
<dbReference type="GO" id="GO:0000155">
    <property type="term" value="F:phosphorelay sensor kinase activity"/>
    <property type="evidence" value="ECO:0007669"/>
    <property type="project" value="InterPro"/>
</dbReference>
<dbReference type="AlphaFoldDB" id="A0A7K1GA43"/>
<dbReference type="Gene3D" id="3.30.565.10">
    <property type="entry name" value="Histidine kinase-like ATPase, C-terminal domain"/>
    <property type="match status" value="1"/>
</dbReference>
<keyword evidence="1" id="KW-1133">Transmembrane helix</keyword>
<feature type="domain" description="Signal transduction histidine kinase internal region" evidence="2">
    <location>
        <begin position="161"/>
        <end position="237"/>
    </location>
</feature>
<accession>A0A7K1GA43</accession>
<dbReference type="Pfam" id="PF06580">
    <property type="entry name" value="His_kinase"/>
    <property type="match status" value="1"/>
</dbReference>
<dbReference type="GO" id="GO:0016020">
    <property type="term" value="C:membrane"/>
    <property type="evidence" value="ECO:0007669"/>
    <property type="project" value="InterPro"/>
</dbReference>
<evidence type="ECO:0000313" key="3">
    <source>
        <dbReference type="EMBL" id="MTE26013.1"/>
    </source>
</evidence>
<feature type="transmembrane region" description="Helical" evidence="1">
    <location>
        <begin position="47"/>
        <end position="65"/>
    </location>
</feature>
<feature type="transmembrane region" description="Helical" evidence="1">
    <location>
        <begin position="18"/>
        <end position="35"/>
    </location>
</feature>
<evidence type="ECO:0000313" key="4">
    <source>
        <dbReference type="Proteomes" id="UP000447545"/>
    </source>
</evidence>
<dbReference type="InterPro" id="IPR010559">
    <property type="entry name" value="Sig_transdc_His_kin_internal"/>
</dbReference>
<keyword evidence="4" id="KW-1185">Reference proteome</keyword>